<dbReference type="OrthoDB" id="2015253at2759"/>
<comment type="caution">
    <text evidence="4">The sequence shown here is derived from an EMBL/GenBank/DDBJ whole genome shotgun (WGS) entry which is preliminary data.</text>
</comment>
<dbReference type="PANTHER" id="PTHR10277">
    <property type="entry name" value="HOMOCITRATE SYNTHASE-RELATED"/>
    <property type="match status" value="1"/>
</dbReference>
<dbReference type="PROSITE" id="PS50991">
    <property type="entry name" value="PYR_CT"/>
    <property type="match status" value="1"/>
</dbReference>
<dbReference type="GO" id="GO:0019761">
    <property type="term" value="P:glucosinolate biosynthetic process"/>
    <property type="evidence" value="ECO:0007669"/>
    <property type="project" value="UniProtKB-ARBA"/>
</dbReference>
<dbReference type="NCBIfam" id="NF002086">
    <property type="entry name" value="PRK00915.1-3"/>
    <property type="match status" value="1"/>
</dbReference>
<feature type="domain" description="Pyruvate carboxyltransferase" evidence="3">
    <location>
        <begin position="71"/>
        <end position="343"/>
    </location>
</feature>
<accession>A0A314KIE8</accession>
<dbReference type="SUPFAM" id="SSF51569">
    <property type="entry name" value="Aldolase"/>
    <property type="match status" value="1"/>
</dbReference>
<dbReference type="GO" id="GO:0010177">
    <property type="term" value="F:methylthioalkylmalate synthase activity"/>
    <property type="evidence" value="ECO:0007669"/>
    <property type="project" value="UniProtKB-ARBA"/>
</dbReference>
<dbReference type="KEGG" id="nau:109212468"/>
<evidence type="ECO:0000313" key="4">
    <source>
        <dbReference type="EMBL" id="OIT28574.1"/>
    </source>
</evidence>
<dbReference type="EMBL" id="MJEQ01002020">
    <property type="protein sequence ID" value="OIT28574.1"/>
    <property type="molecule type" value="Genomic_DNA"/>
</dbReference>
<dbReference type="GO" id="GO:0009098">
    <property type="term" value="P:L-leucine biosynthetic process"/>
    <property type="evidence" value="ECO:0007669"/>
    <property type="project" value="TreeGrafter"/>
</dbReference>
<dbReference type="PROSITE" id="PS00815">
    <property type="entry name" value="AIPM_HOMOCIT_SYNTH_1"/>
    <property type="match status" value="1"/>
</dbReference>
<evidence type="ECO:0000259" key="3">
    <source>
        <dbReference type="PROSITE" id="PS50991"/>
    </source>
</evidence>
<evidence type="ECO:0000256" key="2">
    <source>
        <dbReference type="RuleBase" id="RU003523"/>
    </source>
</evidence>
<dbReference type="InterPro" id="IPR002034">
    <property type="entry name" value="AIPM/Hcit_synth_CS"/>
</dbReference>
<dbReference type="PROSITE" id="PS00816">
    <property type="entry name" value="AIPM_HOMOCIT_SYNTH_2"/>
    <property type="match status" value="1"/>
</dbReference>
<dbReference type="InterPro" id="IPR013785">
    <property type="entry name" value="Aldolase_TIM"/>
</dbReference>
<dbReference type="InterPro" id="IPR054691">
    <property type="entry name" value="LeuA/HCS_post-cat"/>
</dbReference>
<dbReference type="PANTHER" id="PTHR10277:SF72">
    <property type="entry name" value="2-ISOPROPYLMALATE SYNTHASE B-LIKE"/>
    <property type="match status" value="1"/>
</dbReference>
<keyword evidence="5" id="KW-1185">Reference proteome</keyword>
<dbReference type="STRING" id="49451.A0A314KIE8"/>
<name>A0A314KIE8_NICAT</name>
<organism evidence="4 5">
    <name type="scientific">Nicotiana attenuata</name>
    <name type="common">Coyote tobacco</name>
    <dbReference type="NCBI Taxonomy" id="49451"/>
    <lineage>
        <taxon>Eukaryota</taxon>
        <taxon>Viridiplantae</taxon>
        <taxon>Streptophyta</taxon>
        <taxon>Embryophyta</taxon>
        <taxon>Tracheophyta</taxon>
        <taxon>Spermatophyta</taxon>
        <taxon>Magnoliopsida</taxon>
        <taxon>eudicotyledons</taxon>
        <taxon>Gunneridae</taxon>
        <taxon>Pentapetalae</taxon>
        <taxon>asterids</taxon>
        <taxon>lamiids</taxon>
        <taxon>Solanales</taxon>
        <taxon>Solanaceae</taxon>
        <taxon>Nicotianoideae</taxon>
        <taxon>Nicotianeae</taxon>
        <taxon>Nicotiana</taxon>
    </lineage>
</organism>
<dbReference type="FunFam" id="3.20.20.70:FF:000010">
    <property type="entry name" value="2-isopropylmalate synthase"/>
    <property type="match status" value="1"/>
</dbReference>
<dbReference type="FunFam" id="1.10.238.260:FF:000001">
    <property type="entry name" value="2-isopropylmalate synthase"/>
    <property type="match status" value="1"/>
</dbReference>
<dbReference type="GO" id="GO:0003852">
    <property type="term" value="F:2-isopropylmalate synthase activity"/>
    <property type="evidence" value="ECO:0007669"/>
    <property type="project" value="TreeGrafter"/>
</dbReference>
<dbReference type="Gene3D" id="3.20.20.70">
    <property type="entry name" value="Aldolase class I"/>
    <property type="match status" value="1"/>
</dbReference>
<reference evidence="4" key="1">
    <citation type="submission" date="2016-11" db="EMBL/GenBank/DDBJ databases">
        <title>The genome of Nicotiana attenuata.</title>
        <authorList>
            <person name="Xu S."/>
            <person name="Brockmoeller T."/>
            <person name="Gaquerel E."/>
            <person name="Navarro A."/>
            <person name="Kuhl H."/>
            <person name="Gase K."/>
            <person name="Ling Z."/>
            <person name="Zhou W."/>
            <person name="Kreitzer C."/>
            <person name="Stanke M."/>
            <person name="Tang H."/>
            <person name="Lyons E."/>
            <person name="Pandey P."/>
            <person name="Pandey S.P."/>
            <person name="Timmermann B."/>
            <person name="Baldwin I.T."/>
        </authorList>
    </citation>
    <scope>NUCLEOTIDE SEQUENCE [LARGE SCALE GENOMIC DNA]</scope>
    <source>
        <strain evidence="4">UT</strain>
    </source>
</reference>
<dbReference type="Gramene" id="OIT28574">
    <property type="protein sequence ID" value="OIT28574"/>
    <property type="gene ID" value="A4A49_18697"/>
</dbReference>
<dbReference type="Proteomes" id="UP000187609">
    <property type="component" value="Unassembled WGS sequence"/>
</dbReference>
<dbReference type="Gene3D" id="1.10.238.260">
    <property type="match status" value="1"/>
</dbReference>
<dbReference type="Pfam" id="PF22617">
    <property type="entry name" value="HCS_D2"/>
    <property type="match status" value="1"/>
</dbReference>
<evidence type="ECO:0000256" key="1">
    <source>
        <dbReference type="ARBA" id="ARBA00022679"/>
    </source>
</evidence>
<protein>
    <submittedName>
        <fullName evidence="4">2-isopropylmalate synthase a</fullName>
    </submittedName>
</protein>
<dbReference type="GO" id="GO:0009507">
    <property type="term" value="C:chloroplast"/>
    <property type="evidence" value="ECO:0007669"/>
    <property type="project" value="TreeGrafter"/>
</dbReference>
<dbReference type="InterPro" id="IPR050073">
    <property type="entry name" value="2-IPM_HCS-like"/>
</dbReference>
<proteinExistence type="inferred from homology"/>
<dbReference type="SMR" id="A0A314KIE8"/>
<gene>
    <name evidence="4" type="primary">IPMSA_4</name>
    <name evidence="4" type="ORF">A4A49_18697</name>
</gene>
<sequence>MASIYANPTTSVNTSLSSLSRNIFLHSVFKFMSSIRKRCHCPYTNTTVRCTNVRRPRPNYRPGRFSDPNYVGIYDTTLRDGEQAPGATMTIKEKLDIARQLAKLGVDVIEAGFPAASDADFELVKLVAQEVGNNVDEQGYVPVICGFARSTKKDIDRTWEALKYAKKPMISTFIATSDIHMKYKLKMSKEEVVEKARSMVAYAKTLCEDVRFSIEDAARSDREFLYYIVGEGIKAGATAICLADTVGCSLPTEFGQLVADIKANTPGIQDVIISVHCHNDLGLATANTLAGACAGARLVDVTVNGIGERAGNGSLEEIVMALKYRGEEVLGGLYSGINTKHISATSKMVEEYSGLKLQPHKAIVGANAFSHESGIHQDGVLKNRETYEFVSPEDVGFQRVTGHGISLGKLSGRHALKSKMLELGYELEGKELDDIFRRFKSVAEKKKKIAEEDLRALVSDEGFQSQVA</sequence>
<dbReference type="CDD" id="cd07940">
    <property type="entry name" value="DRE_TIM_IPMS"/>
    <property type="match status" value="1"/>
</dbReference>
<keyword evidence="1 2" id="KW-0808">Transferase</keyword>
<evidence type="ECO:0000313" key="5">
    <source>
        <dbReference type="Proteomes" id="UP000187609"/>
    </source>
</evidence>
<dbReference type="Pfam" id="PF00682">
    <property type="entry name" value="HMGL-like"/>
    <property type="match status" value="1"/>
</dbReference>
<dbReference type="AlphaFoldDB" id="A0A314KIE8"/>
<dbReference type="InterPro" id="IPR000891">
    <property type="entry name" value="PYR_CT"/>
</dbReference>
<comment type="similarity">
    <text evidence="2">Belongs to the alpha-IPM synthase/homocitrate synthase family.</text>
</comment>
<dbReference type="GeneID" id="109212468"/>